<keyword evidence="2" id="KW-1185">Reference proteome</keyword>
<dbReference type="AlphaFoldDB" id="A0A4Y2MU40"/>
<accession>A0A4Y2MU40</accession>
<reference evidence="1 2" key="1">
    <citation type="journal article" date="2019" name="Sci. Rep.">
        <title>Orb-weaving spider Araneus ventricosus genome elucidates the spidroin gene catalogue.</title>
        <authorList>
            <person name="Kono N."/>
            <person name="Nakamura H."/>
            <person name="Ohtoshi R."/>
            <person name="Moran D.A.P."/>
            <person name="Shinohara A."/>
            <person name="Yoshida Y."/>
            <person name="Fujiwara M."/>
            <person name="Mori M."/>
            <person name="Tomita M."/>
            <person name="Arakawa K."/>
        </authorList>
    </citation>
    <scope>NUCLEOTIDE SEQUENCE [LARGE SCALE GENOMIC DNA]</scope>
</reference>
<comment type="caution">
    <text evidence="1">The sequence shown here is derived from an EMBL/GenBank/DDBJ whole genome shotgun (WGS) entry which is preliminary data.</text>
</comment>
<gene>
    <name evidence="1" type="ORF">AVEN_30795_1</name>
</gene>
<evidence type="ECO:0000313" key="2">
    <source>
        <dbReference type="Proteomes" id="UP000499080"/>
    </source>
</evidence>
<protein>
    <submittedName>
        <fullName evidence="1">Uncharacterized protein</fullName>
    </submittedName>
</protein>
<dbReference type="EMBL" id="BGPR01007836">
    <property type="protein sequence ID" value="GBN29890.1"/>
    <property type="molecule type" value="Genomic_DNA"/>
</dbReference>
<organism evidence="1 2">
    <name type="scientific">Araneus ventricosus</name>
    <name type="common">Orbweaver spider</name>
    <name type="synonym">Epeira ventricosa</name>
    <dbReference type="NCBI Taxonomy" id="182803"/>
    <lineage>
        <taxon>Eukaryota</taxon>
        <taxon>Metazoa</taxon>
        <taxon>Ecdysozoa</taxon>
        <taxon>Arthropoda</taxon>
        <taxon>Chelicerata</taxon>
        <taxon>Arachnida</taxon>
        <taxon>Araneae</taxon>
        <taxon>Araneomorphae</taxon>
        <taxon>Entelegynae</taxon>
        <taxon>Araneoidea</taxon>
        <taxon>Araneidae</taxon>
        <taxon>Araneus</taxon>
    </lineage>
</organism>
<name>A0A4Y2MU40_ARAVE</name>
<proteinExistence type="predicted"/>
<dbReference type="Proteomes" id="UP000499080">
    <property type="component" value="Unassembled WGS sequence"/>
</dbReference>
<evidence type="ECO:0000313" key="1">
    <source>
        <dbReference type="EMBL" id="GBN29890.1"/>
    </source>
</evidence>
<sequence length="113" mass="13090">MSTGLFVSCILENFEHPALRDWDTAYLPLQYFKSTNEEPVYRLSSKSPSMSTGQFVTYILETLAHPVLRTWICAYLRLQYFKSANEEPVYQVLSALVQLFGSDARTNIHTYIR</sequence>